<dbReference type="FunFam" id="3.30.470.10:FF:000002">
    <property type="entry name" value="Branched-chain-amino-acid aminotransferase"/>
    <property type="match status" value="1"/>
</dbReference>
<dbReference type="InterPro" id="IPR005786">
    <property type="entry name" value="B_amino_transII"/>
</dbReference>
<sequence>MTVPQANGGVVVNGSAQVVKGPAPLDASKTVVTLAENLKAVPPAEELIFGQTMTDHMVSVTYHPVTGWSNPEIKPYANISLDPACSIFQYSTSVFEGMKAYVGPDGKPRLFRPEMNMQRMKRSVARIALPAFDVDELLKLIKKLVAVESRWIPNVKGHSLYVRPTIIGTRPSFGVRASDHAILYVICSPTGPYFRTGPKPVSLYAVGEQVRSWPGGTGEFKLSLNYAPTFWPQQLAAEKGYDQCLWLLGEDQHITEAGAMNFFVVVKRDDGDLDVFTPPLDGTILPGLTRASVLRLTVAHGETTTLPNLAHSLKLHTSERRITMVDLFSWNDAGKLAEIFLVGTAAVVAGVGRVGFEGRELDAGAMGPVAKALYERLTDIQEGKVEFEGWCVHVDDA</sequence>
<evidence type="ECO:0000256" key="5">
    <source>
        <dbReference type="ARBA" id="ARBA00022679"/>
    </source>
</evidence>
<dbReference type="OrthoDB" id="1732691at2759"/>
<organism evidence="12 13">
    <name type="scientific">Steccherinum ochraceum</name>
    <dbReference type="NCBI Taxonomy" id="92696"/>
    <lineage>
        <taxon>Eukaryota</taxon>
        <taxon>Fungi</taxon>
        <taxon>Dikarya</taxon>
        <taxon>Basidiomycota</taxon>
        <taxon>Agaricomycotina</taxon>
        <taxon>Agaricomycetes</taxon>
        <taxon>Polyporales</taxon>
        <taxon>Steccherinaceae</taxon>
        <taxon>Steccherinum</taxon>
    </lineage>
</organism>
<dbReference type="InterPro" id="IPR018300">
    <property type="entry name" value="Aminotrans_IV_CS"/>
</dbReference>
<evidence type="ECO:0000313" key="12">
    <source>
        <dbReference type="EMBL" id="TCD71386.1"/>
    </source>
</evidence>
<keyword evidence="5 11" id="KW-0808">Transferase</keyword>
<dbReference type="InterPro" id="IPR043132">
    <property type="entry name" value="BCAT-like_C"/>
</dbReference>
<accession>A0A4R0RTU9</accession>
<reference evidence="12 13" key="1">
    <citation type="submission" date="2018-11" db="EMBL/GenBank/DDBJ databases">
        <title>Genome assembly of Steccherinum ochraceum LE-BIN_3174, the white-rot fungus of the Steccherinaceae family (The Residual Polyporoid clade, Polyporales, Basidiomycota).</title>
        <authorList>
            <person name="Fedorova T.V."/>
            <person name="Glazunova O.A."/>
            <person name="Landesman E.O."/>
            <person name="Moiseenko K.V."/>
            <person name="Psurtseva N.V."/>
            <person name="Savinova O.S."/>
            <person name="Shakhova N.V."/>
            <person name="Tyazhelova T.V."/>
            <person name="Vasina D.V."/>
        </authorList>
    </citation>
    <scope>NUCLEOTIDE SEQUENCE [LARGE SCALE GENOMIC DNA]</scope>
    <source>
        <strain evidence="12 13">LE-BIN_3174</strain>
    </source>
</reference>
<dbReference type="STRING" id="92696.A0A4R0RTU9"/>
<dbReference type="GO" id="GO:0009098">
    <property type="term" value="P:L-leucine biosynthetic process"/>
    <property type="evidence" value="ECO:0007669"/>
    <property type="project" value="TreeGrafter"/>
</dbReference>
<dbReference type="PANTHER" id="PTHR11825">
    <property type="entry name" value="SUBGROUP IIII AMINOTRANSFERASE"/>
    <property type="match status" value="1"/>
</dbReference>
<dbReference type="GO" id="GO:0052654">
    <property type="term" value="F:L-leucine-2-oxoglutarate transaminase activity"/>
    <property type="evidence" value="ECO:0007669"/>
    <property type="project" value="RHEA"/>
</dbReference>
<evidence type="ECO:0000256" key="6">
    <source>
        <dbReference type="ARBA" id="ARBA00022898"/>
    </source>
</evidence>
<dbReference type="InterPro" id="IPR036038">
    <property type="entry name" value="Aminotransferase-like"/>
</dbReference>
<keyword evidence="7 11" id="KW-0100">Branched-chain amino acid biosynthesis</keyword>
<dbReference type="Pfam" id="PF01063">
    <property type="entry name" value="Aminotran_4"/>
    <property type="match status" value="1"/>
</dbReference>
<keyword evidence="13" id="KW-1185">Reference proteome</keyword>
<dbReference type="GO" id="GO:0052656">
    <property type="term" value="F:L-isoleucine-2-oxoglutarate transaminase activity"/>
    <property type="evidence" value="ECO:0007669"/>
    <property type="project" value="RHEA"/>
</dbReference>
<proteinExistence type="inferred from homology"/>
<dbReference type="Gene3D" id="3.20.10.10">
    <property type="entry name" value="D-amino Acid Aminotransferase, subunit A, domain 2"/>
    <property type="match status" value="1"/>
</dbReference>
<dbReference type="InterPro" id="IPR001544">
    <property type="entry name" value="Aminotrans_IV"/>
</dbReference>
<comment type="cofactor">
    <cofactor evidence="1 10">
        <name>pyridoxal 5'-phosphate</name>
        <dbReference type="ChEBI" id="CHEBI:597326"/>
    </cofactor>
</comment>
<evidence type="ECO:0000256" key="3">
    <source>
        <dbReference type="ARBA" id="ARBA00022576"/>
    </source>
</evidence>
<dbReference type="Proteomes" id="UP000292702">
    <property type="component" value="Unassembled WGS sequence"/>
</dbReference>
<name>A0A4R0RTU9_9APHY</name>
<comment type="caution">
    <text evidence="12">The sequence shown here is derived from an EMBL/GenBank/DDBJ whole genome shotgun (WGS) entry which is preliminary data.</text>
</comment>
<dbReference type="Gene3D" id="3.30.470.10">
    <property type="match status" value="1"/>
</dbReference>
<dbReference type="EMBL" id="RWJN01000006">
    <property type="protein sequence ID" value="TCD71386.1"/>
    <property type="molecule type" value="Genomic_DNA"/>
</dbReference>
<evidence type="ECO:0000256" key="11">
    <source>
        <dbReference type="RuleBase" id="RU004517"/>
    </source>
</evidence>
<dbReference type="NCBIfam" id="NF009897">
    <property type="entry name" value="PRK13357.1"/>
    <property type="match status" value="1"/>
</dbReference>
<evidence type="ECO:0000256" key="10">
    <source>
        <dbReference type="RuleBase" id="RU004516"/>
    </source>
</evidence>
<comment type="catalytic activity">
    <reaction evidence="11">
        <text>L-isoleucine + 2-oxoglutarate = (S)-3-methyl-2-oxopentanoate + L-glutamate</text>
        <dbReference type="Rhea" id="RHEA:24801"/>
        <dbReference type="ChEBI" id="CHEBI:16810"/>
        <dbReference type="ChEBI" id="CHEBI:29985"/>
        <dbReference type="ChEBI" id="CHEBI:35146"/>
        <dbReference type="ChEBI" id="CHEBI:58045"/>
        <dbReference type="EC" id="2.6.1.42"/>
    </reaction>
</comment>
<dbReference type="NCBIfam" id="TIGR01123">
    <property type="entry name" value="ilvE_II"/>
    <property type="match status" value="1"/>
</dbReference>
<keyword evidence="4 11" id="KW-0028">Amino-acid biosynthesis</keyword>
<evidence type="ECO:0000256" key="8">
    <source>
        <dbReference type="PIRSR" id="PIRSR006468-1"/>
    </source>
</evidence>
<keyword evidence="6 10" id="KW-0663">Pyridoxal phosphate</keyword>
<evidence type="ECO:0000256" key="7">
    <source>
        <dbReference type="ARBA" id="ARBA00023304"/>
    </source>
</evidence>
<dbReference type="PANTHER" id="PTHR11825:SF44">
    <property type="entry name" value="BRANCHED-CHAIN-AMINO-ACID AMINOTRANSFERASE"/>
    <property type="match status" value="1"/>
</dbReference>
<comment type="catalytic activity">
    <reaction evidence="11">
        <text>L-valine + 2-oxoglutarate = 3-methyl-2-oxobutanoate + L-glutamate</text>
        <dbReference type="Rhea" id="RHEA:24813"/>
        <dbReference type="ChEBI" id="CHEBI:11851"/>
        <dbReference type="ChEBI" id="CHEBI:16810"/>
        <dbReference type="ChEBI" id="CHEBI:29985"/>
        <dbReference type="ChEBI" id="CHEBI:57762"/>
        <dbReference type="EC" id="2.6.1.42"/>
    </reaction>
</comment>
<dbReference type="InterPro" id="IPR043131">
    <property type="entry name" value="BCAT-like_N"/>
</dbReference>
<evidence type="ECO:0000256" key="9">
    <source>
        <dbReference type="RuleBase" id="RU004106"/>
    </source>
</evidence>
<dbReference type="AlphaFoldDB" id="A0A4R0RTU9"/>
<evidence type="ECO:0000313" key="13">
    <source>
        <dbReference type="Proteomes" id="UP000292702"/>
    </source>
</evidence>
<dbReference type="PROSITE" id="PS00770">
    <property type="entry name" value="AA_TRANSFER_CLASS_4"/>
    <property type="match status" value="1"/>
</dbReference>
<keyword evidence="3 11" id="KW-0032">Aminotransferase</keyword>
<evidence type="ECO:0000256" key="1">
    <source>
        <dbReference type="ARBA" id="ARBA00001933"/>
    </source>
</evidence>
<dbReference type="CDD" id="cd01557">
    <property type="entry name" value="BCAT_beta_family"/>
    <property type="match status" value="1"/>
</dbReference>
<dbReference type="GO" id="GO:0052655">
    <property type="term" value="F:L-valine-2-oxoglutarate transaminase activity"/>
    <property type="evidence" value="ECO:0007669"/>
    <property type="project" value="RHEA"/>
</dbReference>
<dbReference type="GO" id="GO:0009099">
    <property type="term" value="P:L-valine biosynthetic process"/>
    <property type="evidence" value="ECO:0007669"/>
    <property type="project" value="TreeGrafter"/>
</dbReference>
<comment type="catalytic activity">
    <reaction evidence="11">
        <text>L-leucine + 2-oxoglutarate = 4-methyl-2-oxopentanoate + L-glutamate</text>
        <dbReference type="Rhea" id="RHEA:18321"/>
        <dbReference type="ChEBI" id="CHEBI:16810"/>
        <dbReference type="ChEBI" id="CHEBI:17865"/>
        <dbReference type="ChEBI" id="CHEBI:29985"/>
        <dbReference type="ChEBI" id="CHEBI:57427"/>
        <dbReference type="EC" id="2.6.1.42"/>
    </reaction>
</comment>
<gene>
    <name evidence="12" type="ORF">EIP91_010092</name>
</gene>
<comment type="similarity">
    <text evidence="2 9">Belongs to the class-IV pyridoxal-phosphate-dependent aminotransferase family.</text>
</comment>
<dbReference type="PIRSF" id="PIRSF006468">
    <property type="entry name" value="BCAT1"/>
    <property type="match status" value="1"/>
</dbReference>
<dbReference type="EC" id="2.6.1.42" evidence="11"/>
<feature type="modified residue" description="N6-(pyridoxal phosphate)lysine" evidence="8">
    <location>
        <position position="221"/>
    </location>
</feature>
<evidence type="ECO:0000256" key="4">
    <source>
        <dbReference type="ARBA" id="ARBA00022605"/>
    </source>
</evidence>
<dbReference type="InterPro" id="IPR033939">
    <property type="entry name" value="BCAT_family"/>
</dbReference>
<protein>
    <recommendedName>
        <fullName evidence="11">Branched-chain-amino-acid aminotransferase</fullName>
        <ecNumber evidence="11">2.6.1.42</ecNumber>
    </recommendedName>
</protein>
<evidence type="ECO:0000256" key="2">
    <source>
        <dbReference type="ARBA" id="ARBA00009320"/>
    </source>
</evidence>
<dbReference type="SUPFAM" id="SSF56752">
    <property type="entry name" value="D-aminoacid aminotransferase-like PLP-dependent enzymes"/>
    <property type="match status" value="1"/>
</dbReference>
<dbReference type="GO" id="GO:0005739">
    <property type="term" value="C:mitochondrion"/>
    <property type="evidence" value="ECO:0007669"/>
    <property type="project" value="TreeGrafter"/>
</dbReference>